<dbReference type="AlphaFoldDB" id="A0A0S4QKY9"/>
<sequence length="363" mass="38137">MCPQPPAHPAALRGAPIHWAGMERILLVRPDNLGDVLMIGPTLRALRSAAPGARLELLTSPSGAAAVPLLDSLDACLAESVPWQDVSGGSVTPESLHRLVARLAARSYQAAVVFTSFSQSPWPAAYACALAEIPVRAGASREFGGALLTHWIDDLPDEAHQVDRAAELLKRLGVPVPERALRVKIPRQAELDAQAIAGPRPYAMLLPGASCASRRWPPRRFAELAGRLGSAGLRVLVAGTAREHDLVRQVCAGAGPAGVDLAGAVDLATLAALLRGAEIAVTNNSGGMHLADAVGVPLLALFAGTERESEYRPRSAHSQVLRRPTPCAPCRAFDCPLGHHECLDITAARVADVALALRARSTA</sequence>
<dbReference type="InterPro" id="IPR002201">
    <property type="entry name" value="Glyco_trans_9"/>
</dbReference>
<keyword evidence="1" id="KW-0328">Glycosyltransferase</keyword>
<organism evidence="3 4">
    <name type="scientific">Parafrankia irregularis</name>
    <dbReference type="NCBI Taxonomy" id="795642"/>
    <lineage>
        <taxon>Bacteria</taxon>
        <taxon>Bacillati</taxon>
        <taxon>Actinomycetota</taxon>
        <taxon>Actinomycetes</taxon>
        <taxon>Frankiales</taxon>
        <taxon>Frankiaceae</taxon>
        <taxon>Parafrankia</taxon>
    </lineage>
</organism>
<gene>
    <name evidence="3" type="ORF">Ga0074812_107108</name>
</gene>
<evidence type="ECO:0000256" key="1">
    <source>
        <dbReference type="ARBA" id="ARBA00022676"/>
    </source>
</evidence>
<dbReference type="CDD" id="cd03789">
    <property type="entry name" value="GT9_LPS_heptosyltransferase"/>
    <property type="match status" value="1"/>
</dbReference>
<dbReference type="EMBL" id="FAOZ01000007">
    <property type="protein sequence ID" value="CUU56224.1"/>
    <property type="molecule type" value="Genomic_DNA"/>
</dbReference>
<accession>A0A0S4QKY9</accession>
<dbReference type="SUPFAM" id="SSF53756">
    <property type="entry name" value="UDP-Glycosyltransferase/glycogen phosphorylase"/>
    <property type="match status" value="1"/>
</dbReference>
<dbReference type="GO" id="GO:0008713">
    <property type="term" value="F:ADP-heptose-lipopolysaccharide heptosyltransferase activity"/>
    <property type="evidence" value="ECO:0007669"/>
    <property type="project" value="TreeGrafter"/>
</dbReference>
<dbReference type="PANTHER" id="PTHR30160">
    <property type="entry name" value="TETRAACYLDISACCHARIDE 4'-KINASE-RELATED"/>
    <property type="match status" value="1"/>
</dbReference>
<dbReference type="PANTHER" id="PTHR30160:SF1">
    <property type="entry name" value="LIPOPOLYSACCHARIDE 1,2-N-ACETYLGLUCOSAMINETRANSFERASE-RELATED"/>
    <property type="match status" value="1"/>
</dbReference>
<protein>
    <submittedName>
        <fullName evidence="3">Lipopolysaccharide heptosyltransferase II</fullName>
    </submittedName>
</protein>
<name>A0A0S4QKY9_9ACTN</name>
<dbReference type="GO" id="GO:0009244">
    <property type="term" value="P:lipopolysaccharide core region biosynthetic process"/>
    <property type="evidence" value="ECO:0007669"/>
    <property type="project" value="TreeGrafter"/>
</dbReference>
<dbReference type="GO" id="GO:0005829">
    <property type="term" value="C:cytosol"/>
    <property type="evidence" value="ECO:0007669"/>
    <property type="project" value="TreeGrafter"/>
</dbReference>
<evidence type="ECO:0000313" key="3">
    <source>
        <dbReference type="EMBL" id="CUU56224.1"/>
    </source>
</evidence>
<proteinExistence type="predicted"/>
<dbReference type="Proteomes" id="UP000198802">
    <property type="component" value="Unassembled WGS sequence"/>
</dbReference>
<keyword evidence="4" id="KW-1185">Reference proteome</keyword>
<evidence type="ECO:0000256" key="2">
    <source>
        <dbReference type="ARBA" id="ARBA00022679"/>
    </source>
</evidence>
<dbReference type="Gene3D" id="3.40.50.2000">
    <property type="entry name" value="Glycogen Phosphorylase B"/>
    <property type="match status" value="2"/>
</dbReference>
<dbReference type="Pfam" id="PF01075">
    <property type="entry name" value="Glyco_transf_9"/>
    <property type="match status" value="1"/>
</dbReference>
<dbReference type="InterPro" id="IPR051199">
    <property type="entry name" value="LPS_LOS_Heptosyltrfase"/>
</dbReference>
<evidence type="ECO:0000313" key="4">
    <source>
        <dbReference type="Proteomes" id="UP000198802"/>
    </source>
</evidence>
<reference evidence="4" key="1">
    <citation type="submission" date="2015-11" db="EMBL/GenBank/DDBJ databases">
        <authorList>
            <person name="Varghese N."/>
        </authorList>
    </citation>
    <scope>NUCLEOTIDE SEQUENCE [LARGE SCALE GENOMIC DNA]</scope>
    <source>
        <strain evidence="4">DSM 45899</strain>
    </source>
</reference>
<keyword evidence="2 3" id="KW-0808">Transferase</keyword>